<organism evidence="1 2">
    <name type="scientific">Mycoemilia scoparia</name>
    <dbReference type="NCBI Taxonomy" id="417184"/>
    <lineage>
        <taxon>Eukaryota</taxon>
        <taxon>Fungi</taxon>
        <taxon>Fungi incertae sedis</taxon>
        <taxon>Zoopagomycota</taxon>
        <taxon>Kickxellomycotina</taxon>
        <taxon>Kickxellomycetes</taxon>
        <taxon>Kickxellales</taxon>
        <taxon>Kickxellaceae</taxon>
        <taxon>Mycoemilia</taxon>
    </lineage>
</organism>
<keyword evidence="2" id="KW-1185">Reference proteome</keyword>
<proteinExistence type="predicted"/>
<name>A0A9W8DSD3_9FUNG</name>
<comment type="caution">
    <text evidence="1">The sequence shown here is derived from an EMBL/GenBank/DDBJ whole genome shotgun (WGS) entry which is preliminary data.</text>
</comment>
<gene>
    <name evidence="1" type="ORF">H4219_003651</name>
</gene>
<dbReference type="Proteomes" id="UP001150538">
    <property type="component" value="Unassembled WGS sequence"/>
</dbReference>
<accession>A0A9W8DSD3</accession>
<sequence>MSSQQRETLPSMMDRIIRESEEVVDDLISKQGDRGPNINMEDIQSTALQVLNSIDRLFNPVAFSSKYQHHTANFSEQETEDFLISMFLTSKQFLETCNTKLQVSATAYNAKRVVYIPPQCLGEFDQALPCKIEDIVLCFGQYIQEIDKDLREYTDGSETIKGAQDFGDFFCAVNGFSRAAVALVTIYHCVVQTYSNDNVKKACEDVFARAVKNRYAKRLTGLLDHTLPYHQSS</sequence>
<dbReference type="EMBL" id="JANBPU010000095">
    <property type="protein sequence ID" value="KAJ1916692.1"/>
    <property type="molecule type" value="Genomic_DNA"/>
</dbReference>
<evidence type="ECO:0000313" key="2">
    <source>
        <dbReference type="Proteomes" id="UP001150538"/>
    </source>
</evidence>
<evidence type="ECO:0000313" key="1">
    <source>
        <dbReference type="EMBL" id="KAJ1916692.1"/>
    </source>
</evidence>
<protein>
    <submittedName>
        <fullName evidence="1">Uncharacterized protein</fullName>
    </submittedName>
</protein>
<dbReference type="AlphaFoldDB" id="A0A9W8DSD3"/>
<reference evidence="1" key="1">
    <citation type="submission" date="2022-07" db="EMBL/GenBank/DDBJ databases">
        <title>Phylogenomic reconstructions and comparative analyses of Kickxellomycotina fungi.</title>
        <authorList>
            <person name="Reynolds N.K."/>
            <person name="Stajich J.E."/>
            <person name="Barry K."/>
            <person name="Grigoriev I.V."/>
            <person name="Crous P."/>
            <person name="Smith M.E."/>
        </authorList>
    </citation>
    <scope>NUCLEOTIDE SEQUENCE</scope>
    <source>
        <strain evidence="1">NBRC 100468</strain>
    </source>
</reference>